<keyword evidence="1" id="KW-1133">Transmembrane helix</keyword>
<sequence>MRAAYLKCHSYLNIVCVAVLFFGAPTFMPHAYYHVIGFNASTRLAYYKYAAVYTPAHCGETLPQNTCTFPATLTADPDAPYWLWNTGETTQSISVSSPGIYSWQTANMHDDVVVDGSFTGFNAANPAFISDYVYKIPAGSGTLYPEGAYTVGTNPNAVHDQFTSLADHTNNTTDDRNMMIVNGADVKNKIIWSEKNLVVKPNTTYIFSVWCTSVSSASINNPAQLLFSINNVLQNQTPISPTTTLGQWINFTTTWQSKSNTKVTISIVNQNITGGGNDFALDDIIFAPLCTTYINLTNTVPPTPTITPR</sequence>
<keyword evidence="1" id="KW-0812">Transmembrane</keyword>
<evidence type="ECO:0000313" key="2">
    <source>
        <dbReference type="EMBL" id="NCD72061.1"/>
    </source>
</evidence>
<gene>
    <name evidence="2" type="ORF">GSY63_22040</name>
</gene>
<organism evidence="2 3">
    <name type="scientific">Mucilaginibacter agri</name>
    <dbReference type="NCBI Taxonomy" id="2695265"/>
    <lineage>
        <taxon>Bacteria</taxon>
        <taxon>Pseudomonadati</taxon>
        <taxon>Bacteroidota</taxon>
        <taxon>Sphingobacteriia</taxon>
        <taxon>Sphingobacteriales</taxon>
        <taxon>Sphingobacteriaceae</taxon>
        <taxon>Mucilaginibacter</taxon>
    </lineage>
</organism>
<dbReference type="RefSeq" id="WP_166588028.1">
    <property type="nucleotide sequence ID" value="NZ_WWEO01000045.1"/>
</dbReference>
<comment type="caution">
    <text evidence="2">The sequence shown here is derived from an EMBL/GenBank/DDBJ whole genome shotgun (WGS) entry which is preliminary data.</text>
</comment>
<dbReference type="AlphaFoldDB" id="A0A965ZLU4"/>
<reference evidence="2" key="1">
    <citation type="submission" date="2020-01" db="EMBL/GenBank/DDBJ databases">
        <authorList>
            <person name="Seo Y.L."/>
        </authorList>
    </citation>
    <scope>NUCLEOTIDE SEQUENCE</scope>
    <source>
        <strain evidence="2">R11</strain>
    </source>
</reference>
<evidence type="ECO:0000256" key="1">
    <source>
        <dbReference type="SAM" id="Phobius"/>
    </source>
</evidence>
<evidence type="ECO:0000313" key="3">
    <source>
        <dbReference type="Proteomes" id="UP000638732"/>
    </source>
</evidence>
<reference evidence="2" key="2">
    <citation type="submission" date="2020-10" db="EMBL/GenBank/DDBJ databases">
        <title>Mucilaginibacter sp. nov., isolated from soil.</title>
        <authorList>
            <person name="Jeon C.O."/>
        </authorList>
    </citation>
    <scope>NUCLEOTIDE SEQUENCE</scope>
    <source>
        <strain evidence="2">R11</strain>
    </source>
</reference>
<accession>A0A965ZLU4</accession>
<feature type="transmembrane region" description="Helical" evidence="1">
    <location>
        <begin position="12"/>
        <end position="33"/>
    </location>
</feature>
<protein>
    <submittedName>
        <fullName evidence="2">Uncharacterized protein</fullName>
    </submittedName>
</protein>
<keyword evidence="1" id="KW-0472">Membrane</keyword>
<keyword evidence="3" id="KW-1185">Reference proteome</keyword>
<dbReference type="Proteomes" id="UP000638732">
    <property type="component" value="Unassembled WGS sequence"/>
</dbReference>
<name>A0A965ZLU4_9SPHI</name>
<dbReference type="EMBL" id="WWEO01000045">
    <property type="protein sequence ID" value="NCD72061.1"/>
    <property type="molecule type" value="Genomic_DNA"/>
</dbReference>
<proteinExistence type="predicted"/>
<dbReference type="Gene3D" id="2.60.120.260">
    <property type="entry name" value="Galactose-binding domain-like"/>
    <property type="match status" value="1"/>
</dbReference>